<keyword evidence="5 6" id="KW-0472">Membrane</keyword>
<feature type="transmembrane region" description="Helical" evidence="6">
    <location>
        <begin position="163"/>
        <end position="185"/>
    </location>
</feature>
<comment type="subcellular location">
    <subcellularLocation>
        <location evidence="1">Membrane</location>
        <topology evidence="1">Multi-pass membrane protein</topology>
    </subcellularLocation>
</comment>
<dbReference type="InterPro" id="IPR001958">
    <property type="entry name" value="Tet-R_TetA/multi-R_MdtG-like"/>
</dbReference>
<feature type="transmembrane region" description="Helical" evidence="6">
    <location>
        <begin position="205"/>
        <end position="225"/>
    </location>
</feature>
<dbReference type="GO" id="GO:0022857">
    <property type="term" value="F:transmembrane transporter activity"/>
    <property type="evidence" value="ECO:0007669"/>
    <property type="project" value="InterPro"/>
</dbReference>
<dbReference type="GO" id="GO:0016020">
    <property type="term" value="C:membrane"/>
    <property type="evidence" value="ECO:0007669"/>
    <property type="project" value="UniProtKB-SubCell"/>
</dbReference>
<dbReference type="Pfam" id="PF07690">
    <property type="entry name" value="MFS_1"/>
    <property type="match status" value="1"/>
</dbReference>
<evidence type="ECO:0000256" key="4">
    <source>
        <dbReference type="ARBA" id="ARBA00022989"/>
    </source>
</evidence>
<dbReference type="PRINTS" id="PR01035">
    <property type="entry name" value="TCRTETA"/>
</dbReference>
<reference evidence="8 9" key="1">
    <citation type="submission" date="2019-02" db="EMBL/GenBank/DDBJ databases">
        <title>Deep-cultivation of Planctomycetes and their phenomic and genomic characterization uncovers novel biology.</title>
        <authorList>
            <person name="Wiegand S."/>
            <person name="Jogler M."/>
            <person name="Boedeker C."/>
            <person name="Pinto D."/>
            <person name="Vollmers J."/>
            <person name="Rivas-Marin E."/>
            <person name="Kohn T."/>
            <person name="Peeters S.H."/>
            <person name="Heuer A."/>
            <person name="Rast P."/>
            <person name="Oberbeckmann S."/>
            <person name="Bunk B."/>
            <person name="Jeske O."/>
            <person name="Meyerdierks A."/>
            <person name="Storesund J.E."/>
            <person name="Kallscheuer N."/>
            <person name="Luecker S."/>
            <person name="Lage O.M."/>
            <person name="Pohl T."/>
            <person name="Merkel B.J."/>
            <person name="Hornburger P."/>
            <person name="Mueller R.-W."/>
            <person name="Bruemmer F."/>
            <person name="Labrenz M."/>
            <person name="Spormann A.M."/>
            <person name="Op den Camp H."/>
            <person name="Overmann J."/>
            <person name="Amann R."/>
            <person name="Jetten M.S.M."/>
            <person name="Mascher T."/>
            <person name="Medema M.H."/>
            <person name="Devos D.P."/>
            <person name="Kaster A.-K."/>
            <person name="Ovreas L."/>
            <person name="Rohde M."/>
            <person name="Galperin M.Y."/>
            <person name="Jogler C."/>
        </authorList>
    </citation>
    <scope>NUCLEOTIDE SEQUENCE [LARGE SCALE GENOMIC DNA]</scope>
    <source>
        <strain evidence="8 9">Pla133</strain>
    </source>
</reference>
<dbReference type="RefSeq" id="WP_145066700.1">
    <property type="nucleotide sequence ID" value="NZ_CP036287.1"/>
</dbReference>
<keyword evidence="9" id="KW-1185">Reference proteome</keyword>
<feature type="domain" description="Major facilitator superfamily (MFS) profile" evidence="7">
    <location>
        <begin position="10"/>
        <end position="438"/>
    </location>
</feature>
<name>A0A518BM23_9BACT</name>
<evidence type="ECO:0000256" key="3">
    <source>
        <dbReference type="ARBA" id="ARBA00022692"/>
    </source>
</evidence>
<protein>
    <submittedName>
        <fullName evidence="8">Tetracycline resistance protein, class B</fullName>
    </submittedName>
</protein>
<dbReference type="SUPFAM" id="SSF103473">
    <property type="entry name" value="MFS general substrate transporter"/>
    <property type="match status" value="1"/>
</dbReference>
<proteinExistence type="predicted"/>
<dbReference type="InterPro" id="IPR020846">
    <property type="entry name" value="MFS_dom"/>
</dbReference>
<dbReference type="AlphaFoldDB" id="A0A518BM23"/>
<feature type="transmembrane region" description="Helical" evidence="6">
    <location>
        <begin position="297"/>
        <end position="315"/>
    </location>
</feature>
<sequence>MSNKRSGRSVLGLVFLTIFIDMVGFSVLFPLFPDLLAHYLDAEGPGSLIGGLESTLQGWVGGREGAEFAVIALFGGVLGSLYSMLQFLFAPFWGGLSDRIGRRSTLLLTLGGTALSYLVWFFAGSFALLIVARILGGIMAGNIATASAVIADVSEPSKRVKNMAVVGIAIGLGFVLGPAVGALAYLHIDVLAWWPGGEALGVNPFSGAALAALVLALFNWLWAAVRFPETLPVERRGSSDGAERSRNPFAALARINLPGVTRTNITYLIYQTCFAAMEFTLVFLAADRFLYGPKENAWMFVFVGLTIAFIQGGVVRRLSGKVSEKKIAMAGITLMFPGLLAVGFSGSPNLLYFGLFFLAAGSALTFPSLSALISLYVPSTDQGLALGTFRSMGSLSRAIGPVLGGLAYWGLGTTAPYLMGALVLIVPLAMAATLPPIPEDESVSAT</sequence>
<feature type="transmembrane region" description="Helical" evidence="6">
    <location>
        <begin position="129"/>
        <end position="151"/>
    </location>
</feature>
<feature type="transmembrane region" description="Helical" evidence="6">
    <location>
        <begin position="105"/>
        <end position="123"/>
    </location>
</feature>
<feature type="transmembrane region" description="Helical" evidence="6">
    <location>
        <begin position="350"/>
        <end position="377"/>
    </location>
</feature>
<evidence type="ECO:0000256" key="5">
    <source>
        <dbReference type="ARBA" id="ARBA00023136"/>
    </source>
</evidence>
<keyword evidence="2" id="KW-0813">Transport</keyword>
<dbReference type="Gene3D" id="1.20.1250.20">
    <property type="entry name" value="MFS general substrate transporter like domains"/>
    <property type="match status" value="1"/>
</dbReference>
<dbReference type="Proteomes" id="UP000316921">
    <property type="component" value="Chromosome"/>
</dbReference>
<keyword evidence="3 6" id="KW-0812">Transmembrane</keyword>
<evidence type="ECO:0000313" key="8">
    <source>
        <dbReference type="EMBL" id="QDU68029.1"/>
    </source>
</evidence>
<evidence type="ECO:0000259" key="7">
    <source>
        <dbReference type="PROSITE" id="PS50850"/>
    </source>
</evidence>
<accession>A0A518BM23</accession>
<feature type="transmembrane region" description="Helical" evidence="6">
    <location>
        <begin position="327"/>
        <end position="344"/>
    </location>
</feature>
<evidence type="ECO:0000313" key="9">
    <source>
        <dbReference type="Proteomes" id="UP000316921"/>
    </source>
</evidence>
<evidence type="ECO:0000256" key="1">
    <source>
        <dbReference type="ARBA" id="ARBA00004141"/>
    </source>
</evidence>
<feature type="transmembrane region" description="Helical" evidence="6">
    <location>
        <begin position="12"/>
        <end position="32"/>
    </location>
</feature>
<feature type="transmembrane region" description="Helical" evidence="6">
    <location>
        <begin position="68"/>
        <end position="93"/>
    </location>
</feature>
<dbReference type="InterPro" id="IPR036259">
    <property type="entry name" value="MFS_trans_sf"/>
</dbReference>
<dbReference type="PANTHER" id="PTHR23504:SF15">
    <property type="entry name" value="MAJOR FACILITATOR SUPERFAMILY (MFS) PROFILE DOMAIN-CONTAINING PROTEIN"/>
    <property type="match status" value="1"/>
</dbReference>
<dbReference type="EMBL" id="CP036287">
    <property type="protein sequence ID" value="QDU68029.1"/>
    <property type="molecule type" value="Genomic_DNA"/>
</dbReference>
<dbReference type="KEGG" id="pbap:Pla133_31200"/>
<evidence type="ECO:0000256" key="6">
    <source>
        <dbReference type="SAM" id="Phobius"/>
    </source>
</evidence>
<evidence type="ECO:0000256" key="2">
    <source>
        <dbReference type="ARBA" id="ARBA00022448"/>
    </source>
</evidence>
<keyword evidence="4 6" id="KW-1133">Transmembrane helix</keyword>
<dbReference type="PANTHER" id="PTHR23504">
    <property type="entry name" value="MAJOR FACILITATOR SUPERFAMILY DOMAIN-CONTAINING PROTEIN 10"/>
    <property type="match status" value="1"/>
</dbReference>
<gene>
    <name evidence="8" type="primary">tetA</name>
    <name evidence="8" type="ORF">Pla133_31200</name>
</gene>
<feature type="transmembrane region" description="Helical" evidence="6">
    <location>
        <begin position="267"/>
        <end position="285"/>
    </location>
</feature>
<dbReference type="InterPro" id="IPR011701">
    <property type="entry name" value="MFS"/>
</dbReference>
<dbReference type="PROSITE" id="PS50850">
    <property type="entry name" value="MFS"/>
    <property type="match status" value="1"/>
</dbReference>
<feature type="transmembrane region" description="Helical" evidence="6">
    <location>
        <begin position="389"/>
        <end position="411"/>
    </location>
</feature>
<organism evidence="8 9">
    <name type="scientific">Engelhardtia mirabilis</name>
    <dbReference type="NCBI Taxonomy" id="2528011"/>
    <lineage>
        <taxon>Bacteria</taxon>
        <taxon>Pseudomonadati</taxon>
        <taxon>Planctomycetota</taxon>
        <taxon>Planctomycetia</taxon>
        <taxon>Planctomycetia incertae sedis</taxon>
        <taxon>Engelhardtia</taxon>
    </lineage>
</organism>